<dbReference type="PROSITE" id="PS52045">
    <property type="entry name" value="NEPROSIN_PEP_CD"/>
    <property type="match status" value="1"/>
</dbReference>
<gene>
    <name evidence="2" type="ORF">ARALYDRAFT_916323</name>
</gene>
<dbReference type="Proteomes" id="UP000008694">
    <property type="component" value="Unassembled WGS sequence"/>
</dbReference>
<evidence type="ECO:0000313" key="2">
    <source>
        <dbReference type="EMBL" id="EFH47020.1"/>
    </source>
</evidence>
<dbReference type="PANTHER" id="PTHR31589:SF176">
    <property type="entry name" value="NEPROSIN ACTIVATION PEPTIDE DOMAIN-CONTAINING PROTEIN-RELATED"/>
    <property type="match status" value="1"/>
</dbReference>
<dbReference type="STRING" id="81972.D7MJI4"/>
<dbReference type="PANTHER" id="PTHR31589">
    <property type="entry name" value="PROTEIN, PUTATIVE (DUF239)-RELATED-RELATED"/>
    <property type="match status" value="1"/>
</dbReference>
<accession>D7MJI4</accession>
<dbReference type="Gramene" id="scaffold_704065.1">
    <property type="protein sequence ID" value="scaffold_704065.1"/>
    <property type="gene ID" value="scaffold_704065.1"/>
</dbReference>
<dbReference type="InterPro" id="IPR053168">
    <property type="entry name" value="Glutamic_endopeptidase"/>
</dbReference>
<evidence type="ECO:0000259" key="1">
    <source>
        <dbReference type="PROSITE" id="PS52045"/>
    </source>
</evidence>
<dbReference type="Pfam" id="PF03080">
    <property type="entry name" value="Neprosin"/>
    <property type="match status" value="1"/>
</dbReference>
<protein>
    <recommendedName>
        <fullName evidence="1">Neprosin PEP catalytic domain-containing protein</fullName>
    </recommendedName>
</protein>
<name>D7MJI4_ARALL</name>
<reference evidence="3" key="1">
    <citation type="journal article" date="2011" name="Nat. Genet.">
        <title>The Arabidopsis lyrata genome sequence and the basis of rapid genome size change.</title>
        <authorList>
            <person name="Hu T.T."/>
            <person name="Pattyn P."/>
            <person name="Bakker E.G."/>
            <person name="Cao J."/>
            <person name="Cheng J.-F."/>
            <person name="Clark R.M."/>
            <person name="Fahlgren N."/>
            <person name="Fawcett J.A."/>
            <person name="Grimwood J."/>
            <person name="Gundlach H."/>
            <person name="Haberer G."/>
            <person name="Hollister J.D."/>
            <person name="Ossowski S."/>
            <person name="Ottilar R.P."/>
            <person name="Salamov A.A."/>
            <person name="Schneeberger K."/>
            <person name="Spannagl M."/>
            <person name="Wang X."/>
            <person name="Yang L."/>
            <person name="Nasrallah M.E."/>
            <person name="Bergelson J."/>
            <person name="Carrington J.C."/>
            <person name="Gaut B.S."/>
            <person name="Schmutz J."/>
            <person name="Mayer K.F.X."/>
            <person name="Van de Peer Y."/>
            <person name="Grigoriev I.V."/>
            <person name="Nordborg M."/>
            <person name="Weigel D."/>
            <person name="Guo Y.-L."/>
        </authorList>
    </citation>
    <scope>NUCLEOTIDE SEQUENCE [LARGE SCALE GENOMIC DNA]</scope>
    <source>
        <strain evidence="3">cv. MN47</strain>
    </source>
</reference>
<sequence>MCQAGIISVRSDLPLGSVLEPVCVRGSSPSISVTIRLFKDKANGNWWLDYGQNIIRFWPASRFKQSYATNVEWGGEVYSANMPSPQMGNGYFPSKKPLDDAIIFNITTIDEKYKIDEWVNNTETFSDNSRGYKVIEDLHSEFPVGHIIYFGGPGNI</sequence>
<dbReference type="EMBL" id="GL348719">
    <property type="protein sequence ID" value="EFH47020.1"/>
    <property type="molecule type" value="Genomic_DNA"/>
</dbReference>
<keyword evidence="3" id="KW-1185">Reference proteome</keyword>
<feature type="domain" description="Neprosin PEP catalytic" evidence="1">
    <location>
        <begin position="1"/>
        <end position="156"/>
    </location>
</feature>
<proteinExistence type="predicted"/>
<dbReference type="KEGG" id="aly:9304773"/>
<dbReference type="AlphaFoldDB" id="D7MJI4"/>
<dbReference type="OrthoDB" id="1033944at2759"/>
<evidence type="ECO:0000313" key="3">
    <source>
        <dbReference type="Proteomes" id="UP000008694"/>
    </source>
</evidence>
<dbReference type="HOGENOM" id="CLU_030538_4_0_1"/>
<dbReference type="InterPro" id="IPR004314">
    <property type="entry name" value="Neprosin"/>
</dbReference>
<organism evidence="3">
    <name type="scientific">Arabidopsis lyrata subsp. lyrata</name>
    <name type="common">Lyre-leaved rock-cress</name>
    <dbReference type="NCBI Taxonomy" id="81972"/>
    <lineage>
        <taxon>Eukaryota</taxon>
        <taxon>Viridiplantae</taxon>
        <taxon>Streptophyta</taxon>
        <taxon>Embryophyta</taxon>
        <taxon>Tracheophyta</taxon>
        <taxon>Spermatophyta</taxon>
        <taxon>Magnoliopsida</taxon>
        <taxon>eudicotyledons</taxon>
        <taxon>Gunneridae</taxon>
        <taxon>Pentapetalae</taxon>
        <taxon>rosids</taxon>
        <taxon>malvids</taxon>
        <taxon>Brassicales</taxon>
        <taxon>Brassicaceae</taxon>
        <taxon>Camelineae</taxon>
        <taxon>Arabidopsis</taxon>
    </lineage>
</organism>